<accession>Q7U830</accession>
<dbReference type="SUPFAM" id="SSF82697">
    <property type="entry name" value="PurS-like"/>
    <property type="match status" value="1"/>
</dbReference>
<dbReference type="InterPro" id="IPR003850">
    <property type="entry name" value="PurS"/>
</dbReference>
<evidence type="ECO:0000256" key="2">
    <source>
        <dbReference type="ARBA" id="ARBA00022598"/>
    </source>
</evidence>
<dbReference type="AlphaFoldDB" id="Q7U830"/>
<comment type="pathway">
    <text evidence="6">Purine metabolism; IMP biosynthesis via de novo pathway; 5-amino-1-(5-phospho-D-ribosyl)imidazole from N(2)-formyl-N(1)-(5-phospho-D-ribosyl)glycinamide: step 1/2.</text>
</comment>
<comment type="catalytic activity">
    <reaction evidence="6">
        <text>N(2)-formyl-N(1)-(5-phospho-beta-D-ribosyl)glycinamide + L-glutamine + ATP + H2O = 2-formamido-N(1)-(5-O-phospho-beta-D-ribosyl)acetamidine + L-glutamate + ADP + phosphate + H(+)</text>
        <dbReference type="Rhea" id="RHEA:17129"/>
        <dbReference type="ChEBI" id="CHEBI:15377"/>
        <dbReference type="ChEBI" id="CHEBI:15378"/>
        <dbReference type="ChEBI" id="CHEBI:29985"/>
        <dbReference type="ChEBI" id="CHEBI:30616"/>
        <dbReference type="ChEBI" id="CHEBI:43474"/>
        <dbReference type="ChEBI" id="CHEBI:58359"/>
        <dbReference type="ChEBI" id="CHEBI:147286"/>
        <dbReference type="ChEBI" id="CHEBI:147287"/>
        <dbReference type="ChEBI" id="CHEBI:456216"/>
        <dbReference type="EC" id="6.3.5.3"/>
    </reaction>
</comment>
<dbReference type="PANTHER" id="PTHR34696">
    <property type="entry name" value="PHOSPHORIBOSYLFORMYLGLYCINAMIDINE SYNTHASE SUBUNIT PURS"/>
    <property type="match status" value="1"/>
</dbReference>
<dbReference type="NCBIfam" id="TIGR00302">
    <property type="entry name" value="phosphoribosylformylglycinamidine synthase subunit PurS"/>
    <property type="match status" value="1"/>
</dbReference>
<comment type="similarity">
    <text evidence="6">Belongs to the PurS family.</text>
</comment>
<evidence type="ECO:0000313" key="7">
    <source>
        <dbReference type="EMBL" id="CAE07309.1"/>
    </source>
</evidence>
<dbReference type="STRING" id="84588.SYNW0794"/>
<dbReference type="HAMAP" id="MF_01926">
    <property type="entry name" value="PurS"/>
    <property type="match status" value="1"/>
</dbReference>
<dbReference type="eggNOG" id="COG1828">
    <property type="taxonomic scope" value="Bacteria"/>
</dbReference>
<protein>
    <recommendedName>
        <fullName evidence="6">Phosphoribosylformylglycinamidine synthase subunit PurS</fullName>
        <shortName evidence="6">FGAM synthase</shortName>
        <ecNumber evidence="6">6.3.5.3</ecNumber>
    </recommendedName>
    <alternativeName>
        <fullName evidence="6">Formylglycinamide ribonucleotide amidotransferase subunit III</fullName>
        <shortName evidence="6">FGAR amidotransferase III</shortName>
        <shortName evidence="6">FGAR-AT III</shortName>
    </alternativeName>
    <alternativeName>
        <fullName evidence="6">Phosphoribosylformylglycinamidine synthase subunit III</fullName>
    </alternativeName>
</protein>
<keyword evidence="5 6" id="KW-0067">ATP-binding</keyword>
<keyword evidence="1 6" id="KW-0963">Cytoplasm</keyword>
<evidence type="ECO:0000256" key="5">
    <source>
        <dbReference type="ARBA" id="ARBA00022840"/>
    </source>
</evidence>
<dbReference type="KEGG" id="syw:SYNW0794"/>
<dbReference type="EMBL" id="BX569691">
    <property type="protein sequence ID" value="CAE07309.1"/>
    <property type="molecule type" value="Genomic_DNA"/>
</dbReference>
<proteinExistence type="inferred from homology"/>
<dbReference type="Proteomes" id="UP000001422">
    <property type="component" value="Chromosome"/>
</dbReference>
<gene>
    <name evidence="6" type="primary">purS</name>
    <name evidence="7" type="ordered locus">SYNW0794</name>
</gene>
<organism evidence="7 8">
    <name type="scientific">Parasynechococcus marenigrum (strain WH8102)</name>
    <dbReference type="NCBI Taxonomy" id="84588"/>
    <lineage>
        <taxon>Bacteria</taxon>
        <taxon>Bacillati</taxon>
        <taxon>Cyanobacteriota</taxon>
        <taxon>Cyanophyceae</taxon>
        <taxon>Synechococcales</taxon>
        <taxon>Prochlorococcaceae</taxon>
        <taxon>Parasynechococcus</taxon>
        <taxon>Parasynechococcus marenigrum</taxon>
    </lineage>
</organism>
<dbReference type="Pfam" id="PF02700">
    <property type="entry name" value="PurS"/>
    <property type="match status" value="1"/>
</dbReference>
<dbReference type="InterPro" id="IPR036604">
    <property type="entry name" value="PurS-like_sf"/>
</dbReference>
<comment type="subcellular location">
    <subcellularLocation>
        <location evidence="6">Cytoplasm</location>
    </subcellularLocation>
</comment>
<dbReference type="EC" id="6.3.5.3" evidence="6"/>
<keyword evidence="3 6" id="KW-0547">Nucleotide-binding</keyword>
<evidence type="ECO:0000256" key="1">
    <source>
        <dbReference type="ARBA" id="ARBA00022490"/>
    </source>
</evidence>
<keyword evidence="2 6" id="KW-0436">Ligase</keyword>
<comment type="subunit">
    <text evidence="6">Part of the FGAM synthase complex composed of 1 PurL, 1 PurQ and 2 PurS subunits.</text>
</comment>
<dbReference type="GO" id="GO:0004642">
    <property type="term" value="F:phosphoribosylformylglycinamidine synthase activity"/>
    <property type="evidence" value="ECO:0007669"/>
    <property type="project" value="UniProtKB-UniRule"/>
</dbReference>
<dbReference type="GO" id="GO:0005737">
    <property type="term" value="C:cytoplasm"/>
    <property type="evidence" value="ECO:0007669"/>
    <property type="project" value="UniProtKB-SubCell"/>
</dbReference>
<evidence type="ECO:0000256" key="3">
    <source>
        <dbReference type="ARBA" id="ARBA00022741"/>
    </source>
</evidence>
<reference evidence="7 8" key="1">
    <citation type="journal article" date="2003" name="Nature">
        <title>The genome of a motile marine Synechococcus.</title>
        <authorList>
            <person name="Palenik B."/>
            <person name="Brahamsha B."/>
            <person name="Larimer F."/>
            <person name="Land M."/>
            <person name="Hauser L."/>
            <person name="Chain P."/>
            <person name="Lamerdin J."/>
            <person name="Regala W."/>
            <person name="Allen E.A."/>
            <person name="McCarren J."/>
            <person name="Paulsen I."/>
            <person name="Dufresne A."/>
            <person name="Partensky F."/>
            <person name="Webb E."/>
            <person name="Waterbury J."/>
        </authorList>
    </citation>
    <scope>NUCLEOTIDE SEQUENCE [LARGE SCALE GENOMIC DNA]</scope>
    <source>
        <strain evidence="7 8">WH8102</strain>
    </source>
</reference>
<dbReference type="HOGENOM" id="CLU_164833_0_0_3"/>
<dbReference type="PANTHER" id="PTHR34696:SF1">
    <property type="entry name" value="PHOSPHORIBOSYLFORMYLGLYCINAMIDINE SYNTHASE SUBUNIT PURS"/>
    <property type="match status" value="1"/>
</dbReference>
<name>Q7U830_PARMW</name>
<dbReference type="Gene3D" id="3.30.1280.10">
    <property type="entry name" value="Phosphoribosylformylglycinamidine synthase subunit PurS"/>
    <property type="match status" value="1"/>
</dbReference>
<evidence type="ECO:0000313" key="8">
    <source>
        <dbReference type="Proteomes" id="UP000001422"/>
    </source>
</evidence>
<comment type="function">
    <text evidence="6">Part of the phosphoribosylformylglycinamidine synthase complex involved in the purines biosynthetic pathway. Catalyzes the ATP-dependent conversion of formylglycinamide ribonucleotide (FGAR) and glutamine to yield formylglycinamidine ribonucleotide (FGAM) and glutamate. The FGAM synthase complex is composed of three subunits. PurQ produces an ammonia molecule by converting glutamine to glutamate. PurL transfers the ammonia molecule to FGAR to form FGAM in an ATP-dependent manner. PurS interacts with PurQ and PurL and is thought to assist in the transfer of the ammonia molecule from PurQ to PurL.</text>
</comment>
<sequence>MTVPRYQARVLVRLRPSVLDPAGEATRGAAERLGVEGISKLRIGKAVELEVEAPDAEEARRRLEVLSDRLLANPVIEDWSLELQDS</sequence>
<dbReference type="UniPathway" id="UPA00074">
    <property type="reaction ID" value="UER00128"/>
</dbReference>
<evidence type="ECO:0000256" key="6">
    <source>
        <dbReference type="HAMAP-Rule" id="MF_01926"/>
    </source>
</evidence>
<dbReference type="GO" id="GO:0006189">
    <property type="term" value="P:'de novo' IMP biosynthetic process"/>
    <property type="evidence" value="ECO:0007669"/>
    <property type="project" value="UniProtKB-UniRule"/>
</dbReference>
<keyword evidence="8" id="KW-1185">Reference proteome</keyword>
<keyword evidence="4 6" id="KW-0658">Purine biosynthesis</keyword>
<dbReference type="GO" id="GO:0005524">
    <property type="term" value="F:ATP binding"/>
    <property type="evidence" value="ECO:0007669"/>
    <property type="project" value="UniProtKB-UniRule"/>
</dbReference>
<evidence type="ECO:0000256" key="4">
    <source>
        <dbReference type="ARBA" id="ARBA00022755"/>
    </source>
</evidence>
<dbReference type="NCBIfam" id="NF004630">
    <property type="entry name" value="PRK05974.1"/>
    <property type="match status" value="1"/>
</dbReference>